<comment type="similarity">
    <text evidence="1">Belongs to the carbon-nitrogen hydrolase superfamily. Nitrilase family.</text>
</comment>
<sequence length="330" mass="35490">MPQTLRAAVVQAGSLMFDTPGTLRKAVALAEDAAARQARLIVFPEAFIGGYPKGLDFGSVIGGRTPAGREDYRRYADSAIAVPGPETEVLAATAQRLGVHIVIGVIEKDGATLYCTALFFGPTGHLLGKHRKLMPTAGERLIWGYGDGSTLPVFDTDIGRLGAVICWENYMPAMRMAMYAKGIQLYCAPTADNRPSWAPSMQHIAVEGRCFVLSACQYLVRADCPADYAAVQGNDPATVLMTGGSCIVNPFGEFLAGPVFDRNDILIADIDLAEITRGKYDFDATGHYARPDIFRLTVNESHTPAVEFRPHDVTPPTPPLATSTLTPDTP</sequence>
<reference evidence="5" key="1">
    <citation type="journal article" date="2019" name="Int. J. Syst. Evol. Microbiol.">
        <title>The Global Catalogue of Microorganisms (GCM) 10K type strain sequencing project: providing services to taxonomists for standard genome sequencing and annotation.</title>
        <authorList>
            <consortium name="The Broad Institute Genomics Platform"/>
            <consortium name="The Broad Institute Genome Sequencing Center for Infectious Disease"/>
            <person name="Wu L."/>
            <person name="Ma J."/>
        </authorList>
    </citation>
    <scope>NUCLEOTIDE SEQUENCE [LARGE SCALE GENOMIC DNA]</scope>
    <source>
        <strain evidence="5">NBRC 109341</strain>
    </source>
</reference>
<organism evidence="4 5">
    <name type="scientific">Hydrogenophaga electricum</name>
    <dbReference type="NCBI Taxonomy" id="1230953"/>
    <lineage>
        <taxon>Bacteria</taxon>
        <taxon>Pseudomonadati</taxon>
        <taxon>Pseudomonadota</taxon>
        <taxon>Betaproteobacteria</taxon>
        <taxon>Burkholderiales</taxon>
        <taxon>Comamonadaceae</taxon>
        <taxon>Hydrogenophaga</taxon>
    </lineage>
</organism>
<feature type="domain" description="CN hydrolase" evidence="3">
    <location>
        <begin position="5"/>
        <end position="272"/>
    </location>
</feature>
<gene>
    <name evidence="4" type="ORF">GCM10007935_03390</name>
</gene>
<evidence type="ECO:0000313" key="5">
    <source>
        <dbReference type="Proteomes" id="UP001156903"/>
    </source>
</evidence>
<dbReference type="RefSeq" id="WP_284306388.1">
    <property type="nucleotide sequence ID" value="NZ_BSPB01000002.1"/>
</dbReference>
<name>A0ABQ6BXN8_9BURK</name>
<dbReference type="CDD" id="cd07564">
    <property type="entry name" value="nitrilases_CHs"/>
    <property type="match status" value="1"/>
</dbReference>
<dbReference type="PROSITE" id="PS50263">
    <property type="entry name" value="CN_HYDROLASE"/>
    <property type="match status" value="1"/>
</dbReference>
<evidence type="ECO:0000259" key="3">
    <source>
        <dbReference type="PROSITE" id="PS50263"/>
    </source>
</evidence>
<dbReference type="InterPro" id="IPR044149">
    <property type="entry name" value="Nitrilases_CHs"/>
</dbReference>
<dbReference type="PANTHER" id="PTHR46044:SF1">
    <property type="entry name" value="CN HYDROLASE DOMAIN-CONTAINING PROTEIN"/>
    <property type="match status" value="1"/>
</dbReference>
<feature type="region of interest" description="Disordered" evidence="2">
    <location>
        <begin position="307"/>
        <end position="330"/>
    </location>
</feature>
<evidence type="ECO:0000256" key="1">
    <source>
        <dbReference type="ARBA" id="ARBA00008129"/>
    </source>
</evidence>
<accession>A0ABQ6BXN8</accession>
<evidence type="ECO:0000313" key="4">
    <source>
        <dbReference type="EMBL" id="GLS12911.1"/>
    </source>
</evidence>
<dbReference type="InterPro" id="IPR036526">
    <property type="entry name" value="C-N_Hydrolase_sf"/>
</dbReference>
<dbReference type="Proteomes" id="UP001156903">
    <property type="component" value="Unassembled WGS sequence"/>
</dbReference>
<dbReference type="Gene3D" id="3.60.110.10">
    <property type="entry name" value="Carbon-nitrogen hydrolase"/>
    <property type="match status" value="1"/>
</dbReference>
<dbReference type="PANTHER" id="PTHR46044">
    <property type="entry name" value="NITRILASE"/>
    <property type="match status" value="1"/>
</dbReference>
<evidence type="ECO:0000256" key="2">
    <source>
        <dbReference type="SAM" id="MobiDB-lite"/>
    </source>
</evidence>
<dbReference type="EMBL" id="BSPB01000002">
    <property type="protein sequence ID" value="GLS12911.1"/>
    <property type="molecule type" value="Genomic_DNA"/>
</dbReference>
<protein>
    <submittedName>
        <fullName evidence="4">Nitrilase</fullName>
    </submittedName>
</protein>
<proteinExistence type="inferred from homology"/>
<comment type="caution">
    <text evidence="4">The sequence shown here is derived from an EMBL/GenBank/DDBJ whole genome shotgun (WGS) entry which is preliminary data.</text>
</comment>
<dbReference type="Pfam" id="PF00795">
    <property type="entry name" value="CN_hydrolase"/>
    <property type="match status" value="1"/>
</dbReference>
<dbReference type="SUPFAM" id="SSF56317">
    <property type="entry name" value="Carbon-nitrogen hydrolase"/>
    <property type="match status" value="1"/>
</dbReference>
<feature type="compositionally biased region" description="Low complexity" evidence="2">
    <location>
        <begin position="320"/>
        <end position="330"/>
    </location>
</feature>
<dbReference type="InterPro" id="IPR003010">
    <property type="entry name" value="C-N_Hydrolase"/>
</dbReference>
<keyword evidence="5" id="KW-1185">Reference proteome</keyword>